<gene>
    <name evidence="1" type="ORF">M9H77_29709</name>
</gene>
<reference evidence="2" key="1">
    <citation type="journal article" date="2023" name="Nat. Plants">
        <title>Single-cell RNA sequencing provides a high-resolution roadmap for understanding the multicellular compartmentation of specialized metabolism.</title>
        <authorList>
            <person name="Sun S."/>
            <person name="Shen X."/>
            <person name="Li Y."/>
            <person name="Li Y."/>
            <person name="Wang S."/>
            <person name="Li R."/>
            <person name="Zhang H."/>
            <person name="Shen G."/>
            <person name="Guo B."/>
            <person name="Wei J."/>
            <person name="Xu J."/>
            <person name="St-Pierre B."/>
            <person name="Chen S."/>
            <person name="Sun C."/>
        </authorList>
    </citation>
    <scope>NUCLEOTIDE SEQUENCE [LARGE SCALE GENOMIC DNA]</scope>
</reference>
<sequence length="141" mass="15977">MISYKEDALKNKIEEFDDFGRIALLKIVLTIDGRSYLTVPSRPEDKEASMRNLEKQIGQLLKIVSERTQRTLLRNIEGASPTKHKASKKTKEKHKHLVPKPKASLMKYMPQMVDLNLPYVTGSNLGCVSVILRKNGLGRSD</sequence>
<organism evidence="1 2">
    <name type="scientific">Catharanthus roseus</name>
    <name type="common">Madagascar periwinkle</name>
    <name type="synonym">Vinca rosea</name>
    <dbReference type="NCBI Taxonomy" id="4058"/>
    <lineage>
        <taxon>Eukaryota</taxon>
        <taxon>Viridiplantae</taxon>
        <taxon>Streptophyta</taxon>
        <taxon>Embryophyta</taxon>
        <taxon>Tracheophyta</taxon>
        <taxon>Spermatophyta</taxon>
        <taxon>Magnoliopsida</taxon>
        <taxon>eudicotyledons</taxon>
        <taxon>Gunneridae</taxon>
        <taxon>Pentapetalae</taxon>
        <taxon>asterids</taxon>
        <taxon>lamiids</taxon>
        <taxon>Gentianales</taxon>
        <taxon>Apocynaceae</taxon>
        <taxon>Rauvolfioideae</taxon>
        <taxon>Vinceae</taxon>
        <taxon>Catharanthinae</taxon>
        <taxon>Catharanthus</taxon>
    </lineage>
</organism>
<dbReference type="EMBL" id="CM044707">
    <property type="protein sequence ID" value="KAI5652522.1"/>
    <property type="molecule type" value="Genomic_DNA"/>
</dbReference>
<protein>
    <submittedName>
        <fullName evidence="1">Uncharacterized protein</fullName>
    </submittedName>
</protein>
<proteinExistence type="predicted"/>
<name>A0ACB9ZWH4_CATRO</name>
<comment type="caution">
    <text evidence="1">The sequence shown here is derived from an EMBL/GenBank/DDBJ whole genome shotgun (WGS) entry which is preliminary data.</text>
</comment>
<accession>A0ACB9ZWH4</accession>
<dbReference type="Proteomes" id="UP001060085">
    <property type="component" value="Linkage Group LG07"/>
</dbReference>
<keyword evidence="2" id="KW-1185">Reference proteome</keyword>
<evidence type="ECO:0000313" key="1">
    <source>
        <dbReference type="EMBL" id="KAI5652522.1"/>
    </source>
</evidence>
<evidence type="ECO:0000313" key="2">
    <source>
        <dbReference type="Proteomes" id="UP001060085"/>
    </source>
</evidence>